<evidence type="ECO:0000313" key="6">
    <source>
        <dbReference type="Proteomes" id="UP000002526"/>
    </source>
</evidence>
<reference evidence="6" key="1">
    <citation type="journal article" date="2002" name="DNA Res.">
        <title>Complete genomic sequence of nitrogen-fixing symbiotic bacterium Bradyrhizobium japonicum USDA110.</title>
        <authorList>
            <person name="Kaneko T."/>
            <person name="Nakamura Y."/>
            <person name="Sato S."/>
            <person name="Minamisawa K."/>
            <person name="Uchiumi T."/>
            <person name="Sasamoto S."/>
            <person name="Watanabe A."/>
            <person name="Idesawa K."/>
            <person name="Iriguchi M."/>
            <person name="Kawashima K."/>
            <person name="Kohara M."/>
            <person name="Matsumoto M."/>
            <person name="Shimpo S."/>
            <person name="Tsuruoka H."/>
            <person name="Wada T."/>
            <person name="Yamada M."/>
            <person name="Tabata S."/>
        </authorList>
    </citation>
    <scope>NUCLEOTIDE SEQUENCE [LARGE SCALE GENOMIC DNA]</scope>
    <source>
        <strain evidence="6">JCM 10833 / BCRC 13528 / IAM 13628 / NBRC 14792 / USDA 110</strain>
    </source>
</reference>
<evidence type="ECO:0000256" key="3">
    <source>
        <dbReference type="SAM" id="MobiDB-lite"/>
    </source>
</evidence>
<dbReference type="GO" id="GO:0032297">
    <property type="term" value="P:negative regulation of DNA-templated DNA replication initiation"/>
    <property type="evidence" value="ECO:0000318"/>
    <property type="project" value="GO_Central"/>
</dbReference>
<name>Q89DR5_BRADU</name>
<dbReference type="KEGG" id="bja:bll7374"/>
<dbReference type="PANTHER" id="PTHR42932">
    <property type="entry name" value="GENERAL STRESS PROTEIN 20U"/>
    <property type="match status" value="1"/>
</dbReference>
<dbReference type="Gene3D" id="1.20.1260.10">
    <property type="match status" value="1"/>
</dbReference>
<dbReference type="GO" id="GO:0008199">
    <property type="term" value="F:ferric iron binding"/>
    <property type="evidence" value="ECO:0007669"/>
    <property type="project" value="InterPro"/>
</dbReference>
<dbReference type="PRINTS" id="PR01346">
    <property type="entry name" value="HELNAPAPROT"/>
</dbReference>
<dbReference type="GO" id="GO:0003677">
    <property type="term" value="F:DNA binding"/>
    <property type="evidence" value="ECO:0000318"/>
    <property type="project" value="GO_Central"/>
</dbReference>
<organism evidence="5 6">
    <name type="scientific">Bradyrhizobium diazoefficiens (strain JCM 10833 / BCRC 13528 / IAM 13628 / NBRC 14792 / USDA 110)</name>
    <dbReference type="NCBI Taxonomy" id="224911"/>
    <lineage>
        <taxon>Bacteria</taxon>
        <taxon>Pseudomonadati</taxon>
        <taxon>Pseudomonadota</taxon>
        <taxon>Alphaproteobacteria</taxon>
        <taxon>Hyphomicrobiales</taxon>
        <taxon>Nitrobacteraceae</taxon>
        <taxon>Bradyrhizobium</taxon>
    </lineage>
</organism>
<evidence type="ECO:0000256" key="2">
    <source>
        <dbReference type="RuleBase" id="RU003875"/>
    </source>
</evidence>
<proteinExistence type="inferred from homology"/>
<dbReference type="CDD" id="cd01043">
    <property type="entry name" value="DPS"/>
    <property type="match status" value="1"/>
</dbReference>
<keyword evidence="6" id="KW-1185">Reference proteome</keyword>
<sequence length="461" mass="50874">MSERGATSHLSQLLCLTNHWRPRDEGHAPAIVADIGVGALDREPGRLQPGRDLVLAVALQPDARAQLTVIGQRGADQPDQRVLQEAVTQAEAEQRHHVPEHADIGLEDVAEHQLAGRGQQSPDVEQRGIELLRRHVLRDRVHHHEVDGLVLHLAGVVERADADLGVRGKPRDQPPAHARRRLGKDQLAAGGCDLARRQRLAAGVVQHRRLGRGDVADDVPRDDLEVQIAMQLADIDRMRGVVIIDPIVHGVRTSRPNSSCTGTGAAHLALGGRRRAVNVRVLTGRFPVSKAPNKVSPDLDTPTDLSPQAVNKVSEALNVLLADAFALYLKTKNFHWHISGRHFRDYHLLLDEHSDQIFATTDQLAERVRKIGGATLKSIGQVAKLQTIKDNNEDYVPPREMLRELMQDNKHVAGAMRKAHEVCDDAGDVASASILEVFIDETERRTWFLFEATRQEGANEA</sequence>
<accession>Q89DR5</accession>
<dbReference type="GO" id="GO:1990084">
    <property type="term" value="C:DnaA-Dps complex"/>
    <property type="evidence" value="ECO:0000318"/>
    <property type="project" value="GO_Central"/>
</dbReference>
<dbReference type="STRING" id="224911.AAV28_34550"/>
<dbReference type="EMBL" id="BA000040">
    <property type="protein sequence ID" value="BAC52639.1"/>
    <property type="molecule type" value="Genomic_DNA"/>
</dbReference>
<dbReference type="OrthoDB" id="9797687at2"/>
<dbReference type="PATRIC" id="fig|224911.5.peg.7581"/>
<dbReference type="Pfam" id="PF00210">
    <property type="entry name" value="Ferritin"/>
    <property type="match status" value="1"/>
</dbReference>
<dbReference type="InParanoid" id="Q89DR5"/>
<feature type="domain" description="Ferritin/DPS" evidence="4">
    <location>
        <begin position="315"/>
        <end position="449"/>
    </location>
</feature>
<dbReference type="EnsemblBacteria" id="BAC52639">
    <property type="protein sequence ID" value="BAC52639"/>
    <property type="gene ID" value="BAC52639"/>
</dbReference>
<dbReference type="InterPro" id="IPR009078">
    <property type="entry name" value="Ferritin-like_SF"/>
</dbReference>
<dbReference type="SUPFAM" id="SSF47240">
    <property type="entry name" value="Ferritin-like"/>
    <property type="match status" value="1"/>
</dbReference>
<feature type="compositionally biased region" description="Basic and acidic residues" evidence="3">
    <location>
        <begin position="165"/>
        <end position="174"/>
    </location>
</feature>
<dbReference type="InterPro" id="IPR002177">
    <property type="entry name" value="DPS_DNA-bd"/>
</dbReference>
<dbReference type="HOGENOM" id="CLU_592733_0_0_5"/>
<comment type="similarity">
    <text evidence="1 2">Belongs to the Dps family.</text>
</comment>
<dbReference type="Proteomes" id="UP000002526">
    <property type="component" value="Chromosome"/>
</dbReference>
<gene>
    <name evidence="5" type="ordered locus">bll7374</name>
</gene>
<keyword evidence="5" id="KW-0238">DNA-binding</keyword>
<evidence type="ECO:0000259" key="4">
    <source>
        <dbReference type="Pfam" id="PF00210"/>
    </source>
</evidence>
<dbReference type="AlphaFoldDB" id="Q89DR5"/>
<dbReference type="eggNOG" id="COG0783">
    <property type="taxonomic scope" value="Bacteria"/>
</dbReference>
<dbReference type="InterPro" id="IPR012347">
    <property type="entry name" value="Ferritin-like"/>
</dbReference>
<protein>
    <submittedName>
        <fullName evidence="5">DNA-binding stress response protein Dps family</fullName>
    </submittedName>
</protein>
<dbReference type="PANTHER" id="PTHR42932:SF3">
    <property type="entry name" value="DNA PROTECTION DURING STARVATION PROTEIN"/>
    <property type="match status" value="1"/>
</dbReference>
<dbReference type="InterPro" id="IPR008331">
    <property type="entry name" value="Ferritin_DPS_dom"/>
</dbReference>
<evidence type="ECO:0000256" key="1">
    <source>
        <dbReference type="ARBA" id="ARBA00009497"/>
    </source>
</evidence>
<feature type="region of interest" description="Disordered" evidence="3">
    <location>
        <begin position="165"/>
        <end position="184"/>
    </location>
</feature>
<evidence type="ECO:0000313" key="5">
    <source>
        <dbReference type="EMBL" id="BAC52639.1"/>
    </source>
</evidence>